<organism evidence="2 3">
    <name type="scientific">Glossina morsitans morsitans</name>
    <name type="common">Savannah tsetse fly</name>
    <dbReference type="NCBI Taxonomy" id="37546"/>
    <lineage>
        <taxon>Eukaryota</taxon>
        <taxon>Metazoa</taxon>
        <taxon>Ecdysozoa</taxon>
        <taxon>Arthropoda</taxon>
        <taxon>Hexapoda</taxon>
        <taxon>Insecta</taxon>
        <taxon>Pterygota</taxon>
        <taxon>Neoptera</taxon>
        <taxon>Endopterygota</taxon>
        <taxon>Diptera</taxon>
        <taxon>Brachycera</taxon>
        <taxon>Muscomorpha</taxon>
        <taxon>Hippoboscoidea</taxon>
        <taxon>Glossinidae</taxon>
        <taxon>Glossina</taxon>
    </lineage>
</organism>
<dbReference type="VEuPathDB" id="VectorBase:GMOY005794"/>
<feature type="region of interest" description="Disordered" evidence="1">
    <location>
        <begin position="13"/>
        <end position="53"/>
    </location>
</feature>
<accession>A0A1B0FPG9</accession>
<protein>
    <submittedName>
        <fullName evidence="2">Uncharacterized protein</fullName>
    </submittedName>
</protein>
<reference evidence="2" key="1">
    <citation type="submission" date="2020-05" db="UniProtKB">
        <authorList>
            <consortium name="EnsemblMetazoa"/>
        </authorList>
    </citation>
    <scope>IDENTIFICATION</scope>
    <source>
        <strain evidence="2">Yale</strain>
    </source>
</reference>
<dbReference type="Proteomes" id="UP000092444">
    <property type="component" value="Unassembled WGS sequence"/>
</dbReference>
<dbReference type="EnsemblMetazoa" id="GMOY005794-RA">
    <property type="protein sequence ID" value="GMOY005794-PA"/>
    <property type="gene ID" value="GMOY005794"/>
</dbReference>
<evidence type="ECO:0000313" key="2">
    <source>
        <dbReference type="EnsemblMetazoa" id="GMOY005794-PA"/>
    </source>
</evidence>
<keyword evidence="3" id="KW-1185">Reference proteome</keyword>
<evidence type="ECO:0000256" key="1">
    <source>
        <dbReference type="SAM" id="MobiDB-lite"/>
    </source>
</evidence>
<dbReference type="AlphaFoldDB" id="A0A1B0FPG9"/>
<dbReference type="EMBL" id="CCAG010016286">
    <property type="status" value="NOT_ANNOTATED_CDS"/>
    <property type="molecule type" value="Genomic_DNA"/>
</dbReference>
<name>A0A1B0FPG9_GLOMM</name>
<sequence>MVKDSHCVGLTFPGIMELPGSFSGNDSSPKPHRGPEPKKPSRAPRASKKLGAGLKGKQVISLIRAEHFSANPLRVFKPVPTAVPPKANTLHLVTVHIGLCAGAGLPYNQRKMICIV</sequence>
<evidence type="ECO:0000313" key="3">
    <source>
        <dbReference type="Proteomes" id="UP000092444"/>
    </source>
</evidence>
<proteinExistence type="predicted"/>